<feature type="domain" description="4'-phosphopantetheinyl transferase" evidence="3">
    <location>
        <begin position="106"/>
        <end position="185"/>
    </location>
</feature>
<dbReference type="Pfam" id="PF01648">
    <property type="entry name" value="ACPS"/>
    <property type="match status" value="1"/>
</dbReference>
<feature type="domain" description="4'-phosphopantetheinyl transferase N-terminal" evidence="4">
    <location>
        <begin position="15"/>
        <end position="103"/>
    </location>
</feature>
<name>A0A1K1QSV7_9PSEU</name>
<dbReference type="InterPro" id="IPR055066">
    <property type="entry name" value="AASDHPPT_N"/>
</dbReference>
<dbReference type="Proteomes" id="UP000182740">
    <property type="component" value="Unassembled WGS sequence"/>
</dbReference>
<dbReference type="AlphaFoldDB" id="A0A1K1QSV7"/>
<evidence type="ECO:0000259" key="3">
    <source>
        <dbReference type="Pfam" id="PF01648"/>
    </source>
</evidence>
<organism evidence="5 6">
    <name type="scientific">Amycolatopsis australiensis</name>
    <dbReference type="NCBI Taxonomy" id="546364"/>
    <lineage>
        <taxon>Bacteria</taxon>
        <taxon>Bacillati</taxon>
        <taxon>Actinomycetota</taxon>
        <taxon>Actinomycetes</taxon>
        <taxon>Pseudonocardiales</taxon>
        <taxon>Pseudonocardiaceae</taxon>
        <taxon>Amycolatopsis</taxon>
    </lineage>
</organism>
<dbReference type="EMBL" id="FPJG01000006">
    <property type="protein sequence ID" value="SFW62699.1"/>
    <property type="molecule type" value="Genomic_DNA"/>
</dbReference>
<evidence type="ECO:0000256" key="1">
    <source>
        <dbReference type="ARBA" id="ARBA00010990"/>
    </source>
</evidence>
<dbReference type="GO" id="GO:0005829">
    <property type="term" value="C:cytosol"/>
    <property type="evidence" value="ECO:0007669"/>
    <property type="project" value="TreeGrafter"/>
</dbReference>
<keyword evidence="6" id="KW-1185">Reference proteome</keyword>
<proteinExistence type="inferred from homology"/>
<accession>A0A1K1QSV7</accession>
<evidence type="ECO:0000313" key="6">
    <source>
        <dbReference type="Proteomes" id="UP000182740"/>
    </source>
</evidence>
<comment type="similarity">
    <text evidence="1">Belongs to the P-Pant transferase superfamily. Gsp/Sfp/HetI/AcpT family.</text>
</comment>
<evidence type="ECO:0000259" key="4">
    <source>
        <dbReference type="Pfam" id="PF22624"/>
    </source>
</evidence>
<dbReference type="GO" id="GO:0000287">
    <property type="term" value="F:magnesium ion binding"/>
    <property type="evidence" value="ECO:0007669"/>
    <property type="project" value="InterPro"/>
</dbReference>
<dbReference type="InterPro" id="IPR050559">
    <property type="entry name" value="P-Pant_transferase_sf"/>
</dbReference>
<evidence type="ECO:0000256" key="2">
    <source>
        <dbReference type="ARBA" id="ARBA00022679"/>
    </source>
</evidence>
<evidence type="ECO:0000313" key="5">
    <source>
        <dbReference type="EMBL" id="SFW62699.1"/>
    </source>
</evidence>
<protein>
    <submittedName>
        <fullName evidence="5">4'-phosphopantetheinyl transferase</fullName>
    </submittedName>
</protein>
<dbReference type="InterPro" id="IPR008278">
    <property type="entry name" value="4-PPantetheinyl_Trfase_dom"/>
</dbReference>
<reference evidence="6" key="1">
    <citation type="submission" date="2016-11" db="EMBL/GenBank/DDBJ databases">
        <authorList>
            <person name="Varghese N."/>
            <person name="Submissions S."/>
        </authorList>
    </citation>
    <scope>NUCLEOTIDE SEQUENCE [LARGE SCALE GENOMIC DNA]</scope>
    <source>
        <strain evidence="6">DSM 44671</strain>
    </source>
</reference>
<dbReference type="RefSeq" id="WP_177328779.1">
    <property type="nucleotide sequence ID" value="NZ_FPJG01000006.1"/>
</dbReference>
<keyword evidence="2 5" id="KW-0808">Transferase</keyword>
<dbReference type="InterPro" id="IPR037143">
    <property type="entry name" value="4-PPantetheinyl_Trfase_dom_sf"/>
</dbReference>
<dbReference type="Pfam" id="PF22624">
    <property type="entry name" value="AASDHPPT_N"/>
    <property type="match status" value="1"/>
</dbReference>
<dbReference type="STRING" id="546364.SAMN04489730_2162"/>
<gene>
    <name evidence="5" type="ORF">SAMN04489730_2162</name>
</gene>
<dbReference type="GO" id="GO:0008897">
    <property type="term" value="F:holo-[acyl-carrier-protein] synthase activity"/>
    <property type="evidence" value="ECO:0007669"/>
    <property type="project" value="InterPro"/>
</dbReference>
<dbReference type="GO" id="GO:0019878">
    <property type="term" value="P:lysine biosynthetic process via aminoadipic acid"/>
    <property type="evidence" value="ECO:0007669"/>
    <property type="project" value="TreeGrafter"/>
</dbReference>
<dbReference type="SUPFAM" id="SSF56214">
    <property type="entry name" value="4'-phosphopantetheinyl transferase"/>
    <property type="match status" value="2"/>
</dbReference>
<dbReference type="Gene3D" id="3.90.470.20">
    <property type="entry name" value="4'-phosphopantetheinyl transferase domain"/>
    <property type="match status" value="2"/>
</dbReference>
<dbReference type="PANTHER" id="PTHR12215:SF10">
    <property type="entry name" value="L-AMINOADIPATE-SEMIALDEHYDE DEHYDROGENASE-PHOSPHOPANTETHEINYL TRANSFERASE"/>
    <property type="match status" value="1"/>
</dbReference>
<sequence>MEIVVRWSSPLPAEARFLRLLDDVEHGRFEAYRQDADKRRFLTGRVLAKMVAAERLGVPAEAVKFDATCEDCGKPHGRPRIPGQDLTLSISHSGELIGVAATPSVPVGLDVETATRRTDDGLIEYALSPAETAHLTGLTAEEKAAAFFVYWTRKEAVMKATGRGLRIPLKSITFSRYDEPARLAAAEDPALDPARTRLVDLKAADGYRAAIAVLTTDELSVTEEHWVP</sequence>
<dbReference type="PANTHER" id="PTHR12215">
    <property type="entry name" value="PHOSPHOPANTETHEINE TRANSFERASE"/>
    <property type="match status" value="1"/>
</dbReference>